<dbReference type="AlphaFoldDB" id="A0A222G405"/>
<dbReference type="OrthoDB" id="5429547at2"/>
<dbReference type="InterPro" id="IPR038763">
    <property type="entry name" value="DHH_sf"/>
</dbReference>
<name>A0A222G405_9GAMM</name>
<evidence type="ECO:0000313" key="3">
    <source>
        <dbReference type="Proteomes" id="UP000202259"/>
    </source>
</evidence>
<gene>
    <name evidence="2" type="ORF">B5D82_01985</name>
</gene>
<keyword evidence="3" id="KW-1185">Reference proteome</keyword>
<protein>
    <submittedName>
        <fullName evidence="2">Acetyltransferase</fullName>
    </submittedName>
</protein>
<organism evidence="2 3">
    <name type="scientific">Cognaticolwellia beringensis</name>
    <dbReference type="NCBI Taxonomy" id="1967665"/>
    <lineage>
        <taxon>Bacteria</taxon>
        <taxon>Pseudomonadati</taxon>
        <taxon>Pseudomonadota</taxon>
        <taxon>Gammaproteobacteria</taxon>
        <taxon>Alteromonadales</taxon>
        <taxon>Colwelliaceae</taxon>
        <taxon>Cognaticolwellia</taxon>
    </lineage>
</organism>
<dbReference type="Proteomes" id="UP000202259">
    <property type="component" value="Chromosome"/>
</dbReference>
<proteinExistence type="predicted"/>
<accession>A0A222G405</accession>
<dbReference type="GO" id="GO:0003676">
    <property type="term" value="F:nucleic acid binding"/>
    <property type="evidence" value="ECO:0007669"/>
    <property type="project" value="InterPro"/>
</dbReference>
<dbReference type="SUPFAM" id="SSF64182">
    <property type="entry name" value="DHH phosphoesterases"/>
    <property type="match status" value="1"/>
</dbReference>
<evidence type="ECO:0000313" key="2">
    <source>
        <dbReference type="EMBL" id="ASP46657.1"/>
    </source>
</evidence>
<reference evidence="2 3" key="1">
    <citation type="submission" date="2017-08" db="EMBL/GenBank/DDBJ databases">
        <title>Complete genome of Colwellia sp. NB097-1, a psychrophile bacterium ioslated from Bering Sea.</title>
        <authorList>
            <person name="Chen X."/>
        </authorList>
    </citation>
    <scope>NUCLEOTIDE SEQUENCE [LARGE SCALE GENOMIC DNA]</scope>
    <source>
        <strain evidence="2 3">NB097-1</strain>
    </source>
</reference>
<feature type="domain" description="DHHA1" evidence="1">
    <location>
        <begin position="228"/>
        <end position="316"/>
    </location>
</feature>
<dbReference type="EMBL" id="CP020465">
    <property type="protein sequence ID" value="ASP46657.1"/>
    <property type="molecule type" value="Genomic_DNA"/>
</dbReference>
<sequence>MHYDVFNGDADGIIALLQLRLAEPKDSKLITGVKRDIQLLQQVPTGLATSVTVLDISMEKNISALAGLLANNVEVFYVDHHRAGLVPSSPHLHDIIDTDANTCTSLLVNKYLAGQYALWAIVAAFGDNMLVAAEQLAQQAGLSATEQAQLKALGVYINYNGYGRTVDDLHIAPDALFNTLLNYPDPFTLVNEENSIFTVLEQAYLSDMAQAKQASVLHDDTALQVIELEDAAWSRRVSGVYGNELANQNPDKAHAVITLNLDGSYTVSLRAPINNKVGAGELCAQFDTGGGRAAAAGINQLPKEKLGNFMALVSKYYQ</sequence>
<dbReference type="Pfam" id="PF02272">
    <property type="entry name" value="DHHA1"/>
    <property type="match status" value="1"/>
</dbReference>
<keyword evidence="2" id="KW-0808">Transferase</keyword>
<dbReference type="KEGG" id="cber:B5D82_01985"/>
<dbReference type="RefSeq" id="WP_081148800.1">
    <property type="nucleotide sequence ID" value="NZ_CP020465.1"/>
</dbReference>
<evidence type="ECO:0000259" key="1">
    <source>
        <dbReference type="Pfam" id="PF02272"/>
    </source>
</evidence>
<dbReference type="GO" id="GO:0016740">
    <property type="term" value="F:transferase activity"/>
    <property type="evidence" value="ECO:0007669"/>
    <property type="project" value="UniProtKB-KW"/>
</dbReference>
<dbReference type="InterPro" id="IPR003156">
    <property type="entry name" value="DHHA1_dom"/>
</dbReference>